<proteinExistence type="predicted"/>
<evidence type="ECO:0000313" key="1">
    <source>
        <dbReference type="EMBL" id="QJW91277.1"/>
    </source>
</evidence>
<dbReference type="KEGG" id="stae:HNV11_18795"/>
<name>A0A6M5YAS9_9BACT</name>
<reference evidence="1 2" key="1">
    <citation type="submission" date="2020-05" db="EMBL/GenBank/DDBJ databases">
        <title>Genome sequencing of Spirosoma sp. TS118.</title>
        <authorList>
            <person name="Lee J.-H."/>
            <person name="Jeong S."/>
            <person name="Zhao L."/>
            <person name="Jung J.-H."/>
            <person name="Kim M.-K."/>
            <person name="Lim S."/>
        </authorList>
    </citation>
    <scope>NUCLEOTIDE SEQUENCE [LARGE SCALE GENOMIC DNA]</scope>
    <source>
        <strain evidence="1 2">TS118</strain>
    </source>
</reference>
<organism evidence="1 2">
    <name type="scientific">Spirosoma taeanense</name>
    <dbReference type="NCBI Taxonomy" id="2735870"/>
    <lineage>
        <taxon>Bacteria</taxon>
        <taxon>Pseudomonadati</taxon>
        <taxon>Bacteroidota</taxon>
        <taxon>Cytophagia</taxon>
        <taxon>Cytophagales</taxon>
        <taxon>Cytophagaceae</taxon>
        <taxon>Spirosoma</taxon>
    </lineage>
</organism>
<sequence>MAAKRKQIIRVVFDVLDEMKHQIRLDQDVSVAAADPDEAIDWVFTEMQRQFNRSDIRLSRVRICA</sequence>
<keyword evidence="2" id="KW-1185">Reference proteome</keyword>
<gene>
    <name evidence="1" type="ORF">HNV11_18795</name>
</gene>
<evidence type="ECO:0000313" key="2">
    <source>
        <dbReference type="Proteomes" id="UP000502756"/>
    </source>
</evidence>
<dbReference type="RefSeq" id="WP_171741124.1">
    <property type="nucleotide sequence ID" value="NZ_CP053435.1"/>
</dbReference>
<dbReference type="AlphaFoldDB" id="A0A6M5YAS9"/>
<dbReference type="Proteomes" id="UP000502756">
    <property type="component" value="Chromosome"/>
</dbReference>
<dbReference type="EMBL" id="CP053435">
    <property type="protein sequence ID" value="QJW91277.1"/>
    <property type="molecule type" value="Genomic_DNA"/>
</dbReference>
<protein>
    <submittedName>
        <fullName evidence="1">Uncharacterized protein</fullName>
    </submittedName>
</protein>
<accession>A0A6M5YAS9</accession>